<dbReference type="PANTHER" id="PTHR45712:SF22">
    <property type="entry name" value="INSULIN-LIKE GROWTH FACTOR-BINDING PROTEIN COMPLEX ACID LABILE SUBUNIT"/>
    <property type="match status" value="1"/>
</dbReference>
<feature type="signal peptide" evidence="4">
    <location>
        <begin position="1"/>
        <end position="22"/>
    </location>
</feature>
<keyword evidence="1" id="KW-0433">Leucine-rich repeat</keyword>
<dbReference type="Proteomes" id="UP001292094">
    <property type="component" value="Unassembled WGS sequence"/>
</dbReference>
<evidence type="ECO:0000313" key="6">
    <source>
        <dbReference type="Proteomes" id="UP001292094"/>
    </source>
</evidence>
<keyword evidence="4" id="KW-0732">Signal</keyword>
<dbReference type="InterPro" id="IPR001611">
    <property type="entry name" value="Leu-rich_rpt"/>
</dbReference>
<accession>A0AAE1PIJ2</accession>
<organism evidence="5 6">
    <name type="scientific">Petrolisthes manimaculis</name>
    <dbReference type="NCBI Taxonomy" id="1843537"/>
    <lineage>
        <taxon>Eukaryota</taxon>
        <taxon>Metazoa</taxon>
        <taxon>Ecdysozoa</taxon>
        <taxon>Arthropoda</taxon>
        <taxon>Crustacea</taxon>
        <taxon>Multicrustacea</taxon>
        <taxon>Malacostraca</taxon>
        <taxon>Eumalacostraca</taxon>
        <taxon>Eucarida</taxon>
        <taxon>Decapoda</taxon>
        <taxon>Pleocyemata</taxon>
        <taxon>Anomura</taxon>
        <taxon>Galatheoidea</taxon>
        <taxon>Porcellanidae</taxon>
        <taxon>Petrolisthes</taxon>
    </lineage>
</organism>
<evidence type="ECO:0000256" key="1">
    <source>
        <dbReference type="ARBA" id="ARBA00022614"/>
    </source>
</evidence>
<name>A0AAE1PIJ2_9EUCA</name>
<dbReference type="EMBL" id="JAWZYT010001970">
    <property type="protein sequence ID" value="KAK4307767.1"/>
    <property type="molecule type" value="Genomic_DNA"/>
</dbReference>
<dbReference type="SUPFAM" id="SSF52058">
    <property type="entry name" value="L domain-like"/>
    <property type="match status" value="1"/>
</dbReference>
<feature type="compositionally biased region" description="Basic and acidic residues" evidence="3">
    <location>
        <begin position="42"/>
        <end position="59"/>
    </location>
</feature>
<feature type="compositionally biased region" description="Polar residues" evidence="3">
    <location>
        <begin position="27"/>
        <end position="41"/>
    </location>
</feature>
<evidence type="ECO:0000256" key="3">
    <source>
        <dbReference type="SAM" id="MobiDB-lite"/>
    </source>
</evidence>
<gene>
    <name evidence="5" type="ORF">Pmani_020505</name>
</gene>
<dbReference type="PANTHER" id="PTHR45712">
    <property type="entry name" value="AGAP008170-PA"/>
    <property type="match status" value="1"/>
</dbReference>
<feature type="region of interest" description="Disordered" evidence="3">
    <location>
        <begin position="27"/>
        <end position="59"/>
    </location>
</feature>
<comment type="caution">
    <text evidence="5">The sequence shown here is derived from an EMBL/GenBank/DDBJ whole genome shotgun (WGS) entry which is preliminary data.</text>
</comment>
<dbReference type="InterPro" id="IPR032675">
    <property type="entry name" value="LRR_dom_sf"/>
</dbReference>
<reference evidence="5" key="1">
    <citation type="submission" date="2023-11" db="EMBL/GenBank/DDBJ databases">
        <title>Genome assemblies of two species of porcelain crab, Petrolisthes cinctipes and Petrolisthes manimaculis (Anomura: Porcellanidae).</title>
        <authorList>
            <person name="Angst P."/>
        </authorList>
    </citation>
    <scope>NUCLEOTIDE SEQUENCE</scope>
    <source>
        <strain evidence="5">PB745_02</strain>
        <tissue evidence="5">Gill</tissue>
    </source>
</reference>
<dbReference type="PROSITE" id="PS51450">
    <property type="entry name" value="LRR"/>
    <property type="match status" value="1"/>
</dbReference>
<keyword evidence="6" id="KW-1185">Reference proteome</keyword>
<protein>
    <recommendedName>
        <fullName evidence="7">LRRNT domain-containing protein</fullName>
    </recommendedName>
</protein>
<dbReference type="Pfam" id="PF00560">
    <property type="entry name" value="LRR_1"/>
    <property type="match status" value="1"/>
</dbReference>
<feature type="chain" id="PRO_5042003713" description="LRRNT domain-containing protein" evidence="4">
    <location>
        <begin position="23"/>
        <end position="470"/>
    </location>
</feature>
<evidence type="ECO:0008006" key="7">
    <source>
        <dbReference type="Google" id="ProtNLM"/>
    </source>
</evidence>
<evidence type="ECO:0000256" key="4">
    <source>
        <dbReference type="SAM" id="SignalP"/>
    </source>
</evidence>
<keyword evidence="2" id="KW-0677">Repeat</keyword>
<dbReference type="AlphaFoldDB" id="A0AAE1PIJ2"/>
<sequence length="470" mass="52604">MRSGSMLPLVVAVMVLMLDSWGRTLTVPSHSDLQTPRQIRSPTRDREHASCSGHTDADNRTHFNCPTRQAFYNLAAEGPRKENVSVSIARVDGELSLKPFDNLTLTQLGLSQANVTYFTPQMKTIPLLRELDLSDNPDFIVSSFAHLGTLPVLYWLSLHGTNLSSEIWLKDVMDQAKSLQHLDMSSTHLTHLNSTIFHHSCSTLDHHFTFIKLQYVSQVLRKRIQFQQRNLTTLNIADNELPTIKLDKDLLRQLTSLNLSGCRLEEVLVVQQLPGQLRSLDPVSPVSIRLQYLNLQHNRLTHLPESLIAIVSANSANLNITNNLWSESCTSCSLYHLWKYASDSPHLVEGWEALQCFKPIDALSTCGWQQCPPGCSCNSHTRVVDCQHAELQVIPMVGPAEAHYLLLSNNNLKTYEASIPQPGVTSQLSMCITTNSLLSFHKMLSGTAAVMIMNCSTGMKIHASHNNWSH</sequence>
<dbReference type="Gene3D" id="3.80.10.10">
    <property type="entry name" value="Ribonuclease Inhibitor"/>
    <property type="match status" value="3"/>
</dbReference>
<dbReference type="InterPro" id="IPR050333">
    <property type="entry name" value="SLRP"/>
</dbReference>
<evidence type="ECO:0000256" key="2">
    <source>
        <dbReference type="ARBA" id="ARBA00022737"/>
    </source>
</evidence>
<evidence type="ECO:0000313" key="5">
    <source>
        <dbReference type="EMBL" id="KAK4307767.1"/>
    </source>
</evidence>
<proteinExistence type="predicted"/>